<organism evidence="1 2">
    <name type="scientific">Enterococcus hirae (strain ATCC 9790 / DSM 20160 / JCM 8729 / LMG 6399 / NBRC 3181 / NCIMB 6459 / NCDO 1258 / NCTC 12367 / WDCM 00089 / R)</name>
    <dbReference type="NCBI Taxonomy" id="768486"/>
    <lineage>
        <taxon>Bacteria</taxon>
        <taxon>Bacillati</taxon>
        <taxon>Bacillota</taxon>
        <taxon>Bacilli</taxon>
        <taxon>Lactobacillales</taxon>
        <taxon>Enterococcaceae</taxon>
        <taxon>Enterococcus</taxon>
    </lineage>
</organism>
<dbReference type="KEGG" id="ehr:EHR_12815"/>
<dbReference type="EMBL" id="CP003504">
    <property type="protein sequence ID" value="AFM71428.1"/>
    <property type="molecule type" value="Genomic_DNA"/>
</dbReference>
<dbReference type="Proteomes" id="UP000002895">
    <property type="component" value="Chromosome"/>
</dbReference>
<reference evidence="1 2" key="1">
    <citation type="journal article" date="2012" name="J. Bacteriol.">
        <title>Genome sequence of Enterococcus hirae (Streptococcus faecalis) ATCC 9790, a model organism for the study of ion transport, bioenergetics, and copper homeostasis.</title>
        <authorList>
            <person name="Gaechter T."/>
            <person name="Wunderlin C."/>
            <person name="Schmidheini T."/>
            <person name="Solioz M."/>
        </authorList>
    </citation>
    <scope>NUCLEOTIDE SEQUENCE [LARGE SCALE GENOMIC DNA]</scope>
    <source>
        <strain evidence="2">ATCC 9790 / DSM 20160 / JCM 8729 / LMG 6399 / NBRC 3181 / NCIMB 6459 / NCDO 1258 / NCTC 12367 / WDCM 00089 / R</strain>
    </source>
</reference>
<protein>
    <submittedName>
        <fullName evidence="1">Uncharacterized protein</fullName>
    </submittedName>
</protein>
<proteinExistence type="predicted"/>
<evidence type="ECO:0000313" key="2">
    <source>
        <dbReference type="Proteomes" id="UP000002895"/>
    </source>
</evidence>
<dbReference type="HOGENOM" id="CLU_3167821_0_0_9"/>
<dbReference type="AlphaFoldDB" id="I6SFJ8"/>
<name>I6SFJ8_ENTHA</name>
<evidence type="ECO:0000313" key="1">
    <source>
        <dbReference type="EMBL" id="AFM71428.1"/>
    </source>
</evidence>
<sequence>MIILKQLPMFYEIQLYVKKLSLVHGLVFLFIKSLEQSFIIDSSIAPL</sequence>
<accession>I6SFJ8</accession>
<gene>
    <name evidence="1" type="ordered locus">EHR_12815</name>
</gene>
<keyword evidence="2" id="KW-1185">Reference proteome</keyword>